<gene>
    <name evidence="4" type="ORF">IPN02_12525</name>
</gene>
<name>A0A936NDD6_9ACTN</name>
<protein>
    <submittedName>
        <fullName evidence="4">DUF2786 domain-containing protein</fullName>
    </submittedName>
</protein>
<feature type="domain" description="DUF2786" evidence="2">
    <location>
        <begin position="10"/>
        <end position="46"/>
    </location>
</feature>
<sequence>MSDPLASDRLRKVRALLAKAEETNFPDEATTYLSKAAALVSKWELDEAMVWADTPEQERSAPITRTVDVTAPYANRKTVLLGVVAQANGCRVIRLSTSSNGHRVALIGFGHDVEVTELLFSSLLVQMTRAMLADESRQPTPTATAQWRRSFIVAFSNRVDERLQSARHTAGVEHDRVAGASQPSAALVLIDRSKRVDEETRRQFPRLRSSYVSSGSSSSGARAGKRAGDRAELGGHLKPSPRALRR</sequence>
<dbReference type="EMBL" id="JADJZA010000007">
    <property type="protein sequence ID" value="MBK9297631.1"/>
    <property type="molecule type" value="Genomic_DNA"/>
</dbReference>
<accession>A0A936NDD6</accession>
<evidence type="ECO:0000313" key="4">
    <source>
        <dbReference type="EMBL" id="MBK9297631.1"/>
    </source>
</evidence>
<dbReference type="InterPro" id="IPR024498">
    <property type="entry name" value="DUF2786"/>
</dbReference>
<evidence type="ECO:0000256" key="1">
    <source>
        <dbReference type="SAM" id="MobiDB-lite"/>
    </source>
</evidence>
<feature type="domain" description="DUF7168" evidence="3">
    <location>
        <begin position="75"/>
        <end position="169"/>
    </location>
</feature>
<evidence type="ECO:0000313" key="5">
    <source>
        <dbReference type="Proteomes" id="UP000727993"/>
    </source>
</evidence>
<feature type="compositionally biased region" description="Basic and acidic residues" evidence="1">
    <location>
        <begin position="226"/>
        <end position="235"/>
    </location>
</feature>
<feature type="compositionally biased region" description="Low complexity" evidence="1">
    <location>
        <begin position="208"/>
        <end position="222"/>
    </location>
</feature>
<organism evidence="4 5">
    <name type="scientific">Candidatus Neomicrothrix subdominans</name>
    <dbReference type="NCBI Taxonomy" id="2954438"/>
    <lineage>
        <taxon>Bacteria</taxon>
        <taxon>Bacillati</taxon>
        <taxon>Actinomycetota</taxon>
        <taxon>Acidimicrobiia</taxon>
        <taxon>Acidimicrobiales</taxon>
        <taxon>Microthrixaceae</taxon>
        <taxon>Candidatus Neomicrothrix</taxon>
    </lineage>
</organism>
<dbReference type="Proteomes" id="UP000727993">
    <property type="component" value="Unassembled WGS sequence"/>
</dbReference>
<reference evidence="4 5" key="1">
    <citation type="submission" date="2020-10" db="EMBL/GenBank/DDBJ databases">
        <title>Connecting structure to function with the recovery of over 1000 high-quality activated sludge metagenome-assembled genomes encoding full-length rRNA genes using long-read sequencing.</title>
        <authorList>
            <person name="Singleton C.M."/>
            <person name="Petriglieri F."/>
            <person name="Kristensen J.M."/>
            <person name="Kirkegaard R.H."/>
            <person name="Michaelsen T.Y."/>
            <person name="Andersen M.H."/>
            <person name="Karst S.M."/>
            <person name="Dueholm M.S."/>
            <person name="Nielsen P.H."/>
            <person name="Albertsen M."/>
        </authorList>
    </citation>
    <scope>NUCLEOTIDE SEQUENCE [LARGE SCALE GENOMIC DNA]</scope>
    <source>
        <strain evidence="4">Lyne_18-Q3-R50-59_MAXAC.006</strain>
    </source>
</reference>
<evidence type="ECO:0000259" key="2">
    <source>
        <dbReference type="Pfam" id="PF10979"/>
    </source>
</evidence>
<evidence type="ECO:0000259" key="3">
    <source>
        <dbReference type="Pfam" id="PF23771"/>
    </source>
</evidence>
<dbReference type="Pfam" id="PF23771">
    <property type="entry name" value="DUF7168"/>
    <property type="match status" value="1"/>
</dbReference>
<feature type="region of interest" description="Disordered" evidence="1">
    <location>
        <begin position="199"/>
        <end position="246"/>
    </location>
</feature>
<dbReference type="Pfam" id="PF10979">
    <property type="entry name" value="DUF2786"/>
    <property type="match status" value="1"/>
</dbReference>
<proteinExistence type="predicted"/>
<dbReference type="AlphaFoldDB" id="A0A936NDD6"/>
<comment type="caution">
    <text evidence="4">The sequence shown here is derived from an EMBL/GenBank/DDBJ whole genome shotgun (WGS) entry which is preliminary data.</text>
</comment>
<dbReference type="InterPro" id="IPR055592">
    <property type="entry name" value="DUF7168"/>
</dbReference>